<evidence type="ECO:0000313" key="2">
    <source>
        <dbReference type="EMBL" id="QQM67829.1"/>
    </source>
</evidence>
<accession>A0A7T7S2V0</accession>
<sequence length="92" mass="9244">MTTADTPLVTAQSVLSSIDLSERDAFNPAPEVPAGAVRRLLLVVTSLALLAGAVTGVGLLTGTSALTLLGATGLLGALFLGGEKLTRLLDLD</sequence>
<proteinExistence type="predicted"/>
<dbReference type="AlphaFoldDB" id="A0A7T7S2V0"/>
<keyword evidence="3" id="KW-1185">Reference proteome</keyword>
<gene>
    <name evidence="2" type="ORF">JG540_02810</name>
</gene>
<keyword evidence="1" id="KW-0472">Membrane</keyword>
<evidence type="ECO:0000313" key="3">
    <source>
        <dbReference type="Proteomes" id="UP000595895"/>
    </source>
</evidence>
<keyword evidence="1" id="KW-0812">Transmembrane</keyword>
<evidence type="ECO:0000256" key="1">
    <source>
        <dbReference type="SAM" id="Phobius"/>
    </source>
</evidence>
<reference evidence="2 3" key="1">
    <citation type="submission" date="2020-12" db="EMBL/GenBank/DDBJ databases">
        <authorList>
            <person name="Zhou J."/>
        </authorList>
    </citation>
    <scope>NUCLEOTIDE SEQUENCE [LARGE SCALE GENOMIC DNA]</scope>
    <source>
        <strain evidence="2 3">CCUG 61299</strain>
    </source>
</reference>
<name>A0A7T7S2V0_9ACTO</name>
<dbReference type="EMBL" id="CP066802">
    <property type="protein sequence ID" value="QQM67829.1"/>
    <property type="molecule type" value="Genomic_DNA"/>
</dbReference>
<dbReference type="Proteomes" id="UP000595895">
    <property type="component" value="Chromosome"/>
</dbReference>
<keyword evidence="1" id="KW-1133">Transmembrane helix</keyword>
<feature type="transmembrane region" description="Helical" evidence="1">
    <location>
        <begin position="40"/>
        <end position="59"/>
    </location>
</feature>
<protein>
    <submittedName>
        <fullName evidence="2">Uncharacterized protein</fullName>
    </submittedName>
</protein>
<dbReference type="KEGG" id="awe:JG540_02810"/>
<dbReference type="RefSeq" id="WP_200276945.1">
    <property type="nucleotide sequence ID" value="NZ_CP066802.1"/>
</dbReference>
<organism evidence="2 3">
    <name type="scientific">Actinomyces weissii</name>
    <dbReference type="NCBI Taxonomy" id="675090"/>
    <lineage>
        <taxon>Bacteria</taxon>
        <taxon>Bacillati</taxon>
        <taxon>Actinomycetota</taxon>
        <taxon>Actinomycetes</taxon>
        <taxon>Actinomycetales</taxon>
        <taxon>Actinomycetaceae</taxon>
        <taxon>Actinomyces</taxon>
    </lineage>
</organism>